<accession>A0A1M5E1L7</accession>
<protein>
    <recommendedName>
        <fullName evidence="4">CarboxypepD_reg-like domain-containing protein</fullName>
    </recommendedName>
</protein>
<dbReference type="Proteomes" id="UP000184287">
    <property type="component" value="Unassembled WGS sequence"/>
</dbReference>
<dbReference type="InterPro" id="IPR008969">
    <property type="entry name" value="CarboxyPept-like_regulatory"/>
</dbReference>
<reference evidence="3" key="1">
    <citation type="submission" date="2016-11" db="EMBL/GenBank/DDBJ databases">
        <authorList>
            <person name="Varghese N."/>
            <person name="Submissions S."/>
        </authorList>
    </citation>
    <scope>NUCLEOTIDE SEQUENCE [LARGE SCALE GENOMIC DNA]</scope>
    <source>
        <strain evidence="3">DSM 16990</strain>
    </source>
</reference>
<dbReference type="AlphaFoldDB" id="A0A1M5E1L7"/>
<dbReference type="STRING" id="288992.SAMN04488522_103473"/>
<proteinExistence type="predicted"/>
<feature type="transmembrane region" description="Helical" evidence="1">
    <location>
        <begin position="20"/>
        <end position="38"/>
    </location>
</feature>
<name>A0A1M5E1L7_9SPHI</name>
<dbReference type="EMBL" id="FQUQ01000003">
    <property type="protein sequence ID" value="SHF73133.1"/>
    <property type="molecule type" value="Genomic_DNA"/>
</dbReference>
<keyword evidence="1" id="KW-0812">Transmembrane</keyword>
<keyword evidence="1" id="KW-0472">Membrane</keyword>
<keyword evidence="3" id="KW-1185">Reference proteome</keyword>
<evidence type="ECO:0000313" key="3">
    <source>
        <dbReference type="Proteomes" id="UP000184287"/>
    </source>
</evidence>
<evidence type="ECO:0000313" key="2">
    <source>
        <dbReference type="EMBL" id="SHF73133.1"/>
    </source>
</evidence>
<evidence type="ECO:0000256" key="1">
    <source>
        <dbReference type="SAM" id="Phobius"/>
    </source>
</evidence>
<evidence type="ECO:0008006" key="4">
    <source>
        <dbReference type="Google" id="ProtNLM"/>
    </source>
</evidence>
<dbReference type="SUPFAM" id="SSF49464">
    <property type="entry name" value="Carboxypeptidase regulatory domain-like"/>
    <property type="match status" value="1"/>
</dbReference>
<organism evidence="2 3">
    <name type="scientific">Pedobacter caeni</name>
    <dbReference type="NCBI Taxonomy" id="288992"/>
    <lineage>
        <taxon>Bacteria</taxon>
        <taxon>Pseudomonadati</taxon>
        <taxon>Bacteroidota</taxon>
        <taxon>Sphingobacteriia</taxon>
        <taxon>Sphingobacteriales</taxon>
        <taxon>Sphingobacteriaceae</taxon>
        <taxon>Pedobacter</taxon>
    </lineage>
</organism>
<sequence>MLKYNQQVKTALHLNMAKYLFRLFISFILFMCLTPVFVRAQSSVSGNVYDYDNKTFPIQNVVVRNLSSKELSRTKAAGQFTLPAKIGDLLEFSYVGYHTDTLFLIDLKPKTIFLPPNSKLLKEVEILSAKVNPSVLYRDPNAKETKRFGADGLRGKGNNDRAGGMLFNLGYGKMKREREKERMLEERDVYETEIRENFNKETITKLVKLQGQELIDFMAIYRPSEPLIKSERPFNYTYYIVQCYHRWLKLPADQRKVYPMPKLKAN</sequence>
<keyword evidence="1" id="KW-1133">Transmembrane helix</keyword>
<gene>
    <name evidence="2" type="ORF">SAMN04488522_103473</name>
</gene>